<dbReference type="OrthoDB" id="6754945at2759"/>
<comment type="caution">
    <text evidence="2">The sequence shown here is derived from an EMBL/GenBank/DDBJ whole genome shotgun (WGS) entry which is preliminary data.</text>
</comment>
<reference evidence="2" key="2">
    <citation type="submission" date="2017-10" db="EMBL/GenBank/DDBJ databases">
        <title>Ladona fulva Genome sequencing and assembly.</title>
        <authorList>
            <person name="Murali S."/>
            <person name="Richards S."/>
            <person name="Bandaranaike D."/>
            <person name="Bellair M."/>
            <person name="Blankenburg K."/>
            <person name="Chao H."/>
            <person name="Dinh H."/>
            <person name="Doddapaneni H."/>
            <person name="Dugan-Rocha S."/>
            <person name="Elkadiri S."/>
            <person name="Gnanaolivu R."/>
            <person name="Hernandez B."/>
            <person name="Skinner E."/>
            <person name="Javaid M."/>
            <person name="Lee S."/>
            <person name="Li M."/>
            <person name="Ming W."/>
            <person name="Munidasa M."/>
            <person name="Muniz J."/>
            <person name="Nguyen L."/>
            <person name="Hughes D."/>
            <person name="Osuji N."/>
            <person name="Pu L.-L."/>
            <person name="Puazo M."/>
            <person name="Qu C."/>
            <person name="Quiroz J."/>
            <person name="Raj R."/>
            <person name="Weissenberger G."/>
            <person name="Xin Y."/>
            <person name="Zou X."/>
            <person name="Han Y."/>
            <person name="Worley K."/>
            <person name="Muzny D."/>
            <person name="Gibbs R."/>
        </authorList>
    </citation>
    <scope>NUCLEOTIDE SEQUENCE</scope>
    <source>
        <strain evidence="2">Sampled in the wild</strain>
    </source>
</reference>
<dbReference type="EMBL" id="KZ308448">
    <property type="protein sequence ID" value="KAG8229835.1"/>
    <property type="molecule type" value="Genomic_DNA"/>
</dbReference>
<sequence length="135" mass="15686">MVTNSLQLSFVHHRPVNPVYEMEMKARRHEQQSEDGPPFNFQGMLRKTTYCRASLKRGNPSDGQYNSYPTKSWDDRGGHNFNNNNSNFGRMDNSQANSYTPMRPRRNSDKWKQQEDAKVHQLAPGIVLEGQEEEL</sequence>
<dbReference type="AlphaFoldDB" id="A0A8K0NZ65"/>
<evidence type="ECO:0000313" key="3">
    <source>
        <dbReference type="Proteomes" id="UP000792457"/>
    </source>
</evidence>
<keyword evidence="3" id="KW-1185">Reference proteome</keyword>
<dbReference type="Proteomes" id="UP000792457">
    <property type="component" value="Unassembled WGS sequence"/>
</dbReference>
<evidence type="ECO:0000313" key="2">
    <source>
        <dbReference type="EMBL" id="KAG8229835.1"/>
    </source>
</evidence>
<feature type="region of interest" description="Disordered" evidence="1">
    <location>
        <begin position="54"/>
        <end position="135"/>
    </location>
</feature>
<name>A0A8K0NZ65_LADFU</name>
<proteinExistence type="predicted"/>
<evidence type="ECO:0000256" key="1">
    <source>
        <dbReference type="SAM" id="MobiDB-lite"/>
    </source>
</evidence>
<reference evidence="2" key="1">
    <citation type="submission" date="2013-04" db="EMBL/GenBank/DDBJ databases">
        <authorList>
            <person name="Qu J."/>
            <person name="Murali S.C."/>
            <person name="Bandaranaike D."/>
            <person name="Bellair M."/>
            <person name="Blankenburg K."/>
            <person name="Chao H."/>
            <person name="Dinh H."/>
            <person name="Doddapaneni H."/>
            <person name="Downs B."/>
            <person name="Dugan-Rocha S."/>
            <person name="Elkadiri S."/>
            <person name="Gnanaolivu R.D."/>
            <person name="Hernandez B."/>
            <person name="Javaid M."/>
            <person name="Jayaseelan J.C."/>
            <person name="Lee S."/>
            <person name="Li M."/>
            <person name="Ming W."/>
            <person name="Munidasa M."/>
            <person name="Muniz J."/>
            <person name="Nguyen L."/>
            <person name="Ongeri F."/>
            <person name="Osuji N."/>
            <person name="Pu L.-L."/>
            <person name="Puazo M."/>
            <person name="Qu C."/>
            <person name="Quiroz J."/>
            <person name="Raj R."/>
            <person name="Weissenberger G."/>
            <person name="Xin Y."/>
            <person name="Zou X."/>
            <person name="Han Y."/>
            <person name="Richards S."/>
            <person name="Worley K."/>
            <person name="Muzny D."/>
            <person name="Gibbs R."/>
        </authorList>
    </citation>
    <scope>NUCLEOTIDE SEQUENCE</scope>
    <source>
        <strain evidence="2">Sampled in the wild</strain>
    </source>
</reference>
<gene>
    <name evidence="2" type="ORF">J437_LFUL008803</name>
</gene>
<accession>A0A8K0NZ65</accession>
<feature type="compositionally biased region" description="Basic and acidic residues" evidence="1">
    <location>
        <begin position="106"/>
        <end position="119"/>
    </location>
</feature>
<protein>
    <submittedName>
        <fullName evidence="2">Uncharacterized protein</fullName>
    </submittedName>
</protein>
<organism evidence="2 3">
    <name type="scientific">Ladona fulva</name>
    <name type="common">Scarce chaser dragonfly</name>
    <name type="synonym">Libellula fulva</name>
    <dbReference type="NCBI Taxonomy" id="123851"/>
    <lineage>
        <taxon>Eukaryota</taxon>
        <taxon>Metazoa</taxon>
        <taxon>Ecdysozoa</taxon>
        <taxon>Arthropoda</taxon>
        <taxon>Hexapoda</taxon>
        <taxon>Insecta</taxon>
        <taxon>Pterygota</taxon>
        <taxon>Palaeoptera</taxon>
        <taxon>Odonata</taxon>
        <taxon>Epiprocta</taxon>
        <taxon>Anisoptera</taxon>
        <taxon>Libelluloidea</taxon>
        <taxon>Libellulidae</taxon>
        <taxon>Ladona</taxon>
    </lineage>
</organism>
<feature type="compositionally biased region" description="Polar residues" evidence="1">
    <location>
        <begin position="61"/>
        <end position="70"/>
    </location>
</feature>